<dbReference type="SUPFAM" id="SSF54980">
    <property type="entry name" value="EF-G C-terminal domain-like"/>
    <property type="match status" value="2"/>
</dbReference>
<dbReference type="InterPro" id="IPR027417">
    <property type="entry name" value="P-loop_NTPase"/>
</dbReference>
<dbReference type="Pfam" id="PF14492">
    <property type="entry name" value="EFG_III"/>
    <property type="match status" value="1"/>
</dbReference>
<dbReference type="SMART" id="SM00889">
    <property type="entry name" value="EFG_IV"/>
    <property type="match status" value="1"/>
</dbReference>
<evidence type="ECO:0000256" key="3">
    <source>
        <dbReference type="ARBA" id="ARBA00023134"/>
    </source>
</evidence>
<dbReference type="Gene3D" id="3.30.230.10">
    <property type="match status" value="1"/>
</dbReference>
<organism evidence="5 6">
    <name type="scientific">Microlunatus panaciterrae</name>
    <dbReference type="NCBI Taxonomy" id="400768"/>
    <lineage>
        <taxon>Bacteria</taxon>
        <taxon>Bacillati</taxon>
        <taxon>Actinomycetota</taxon>
        <taxon>Actinomycetes</taxon>
        <taxon>Propionibacteriales</taxon>
        <taxon>Propionibacteriaceae</taxon>
        <taxon>Microlunatus</taxon>
    </lineage>
</organism>
<dbReference type="InterPro" id="IPR031157">
    <property type="entry name" value="G_TR_CS"/>
</dbReference>
<dbReference type="Pfam" id="PF00009">
    <property type="entry name" value="GTP_EFTU"/>
    <property type="match status" value="1"/>
</dbReference>
<dbReference type="PANTHER" id="PTHR43261">
    <property type="entry name" value="TRANSLATION ELONGATION FACTOR G-RELATED"/>
    <property type="match status" value="1"/>
</dbReference>
<dbReference type="Pfam" id="PF03764">
    <property type="entry name" value="EFG_IV"/>
    <property type="match status" value="1"/>
</dbReference>
<dbReference type="Gene3D" id="2.40.30.10">
    <property type="entry name" value="Translation factors"/>
    <property type="match status" value="1"/>
</dbReference>
<name>A0ABS2RII5_9ACTN</name>
<evidence type="ECO:0000313" key="6">
    <source>
        <dbReference type="Proteomes" id="UP000704762"/>
    </source>
</evidence>
<dbReference type="SUPFAM" id="SSF52540">
    <property type="entry name" value="P-loop containing nucleoside triphosphate hydrolases"/>
    <property type="match status" value="1"/>
</dbReference>
<comment type="caution">
    <text evidence="5">The sequence shown here is derived from an EMBL/GenBank/DDBJ whole genome shotgun (WGS) entry which is preliminary data.</text>
</comment>
<dbReference type="InterPro" id="IPR035647">
    <property type="entry name" value="EFG_III/V"/>
</dbReference>
<keyword evidence="1" id="KW-0547">Nucleotide-binding</keyword>
<dbReference type="RefSeq" id="WP_239578894.1">
    <property type="nucleotide sequence ID" value="NZ_BAAAQP010000002.1"/>
</dbReference>
<dbReference type="PROSITE" id="PS00301">
    <property type="entry name" value="G_TR_1"/>
    <property type="match status" value="1"/>
</dbReference>
<dbReference type="SUPFAM" id="SSF54211">
    <property type="entry name" value="Ribosomal protein S5 domain 2-like"/>
    <property type="match status" value="1"/>
</dbReference>
<evidence type="ECO:0000256" key="2">
    <source>
        <dbReference type="ARBA" id="ARBA00022917"/>
    </source>
</evidence>
<protein>
    <submittedName>
        <fullName evidence="5">Ribosomal protection tetracycline resistance protein</fullName>
    </submittedName>
</protein>
<keyword evidence="3" id="KW-0342">GTP-binding</keyword>
<dbReference type="PANTHER" id="PTHR43261:SF1">
    <property type="entry name" value="RIBOSOME-RELEASING FACTOR 2, MITOCHONDRIAL"/>
    <property type="match status" value="1"/>
</dbReference>
<dbReference type="PRINTS" id="PR01037">
    <property type="entry name" value="TCRTETOQM"/>
</dbReference>
<keyword evidence="6" id="KW-1185">Reference proteome</keyword>
<dbReference type="InterPro" id="IPR014721">
    <property type="entry name" value="Ribsml_uS5_D2-typ_fold_subgr"/>
</dbReference>
<gene>
    <name evidence="5" type="ORF">JOE57_001725</name>
</gene>
<reference evidence="5 6" key="1">
    <citation type="submission" date="2021-01" db="EMBL/GenBank/DDBJ databases">
        <title>Sequencing the genomes of 1000 actinobacteria strains.</title>
        <authorList>
            <person name="Klenk H.-P."/>
        </authorList>
    </citation>
    <scope>NUCLEOTIDE SEQUENCE [LARGE SCALE GENOMIC DNA]</scope>
    <source>
        <strain evidence="5 6">DSM 18662</strain>
    </source>
</reference>
<dbReference type="InterPro" id="IPR005225">
    <property type="entry name" value="Small_GTP-bd"/>
</dbReference>
<dbReference type="PROSITE" id="PS51722">
    <property type="entry name" value="G_TR_2"/>
    <property type="match status" value="1"/>
</dbReference>
<dbReference type="PRINTS" id="PR00315">
    <property type="entry name" value="ELONGATNFCT"/>
</dbReference>
<dbReference type="SUPFAM" id="SSF50447">
    <property type="entry name" value="Translation proteins"/>
    <property type="match status" value="1"/>
</dbReference>
<dbReference type="InterPro" id="IPR005517">
    <property type="entry name" value="Transl_elong_EFG/EF2_IV"/>
</dbReference>
<dbReference type="Gene3D" id="3.40.50.300">
    <property type="entry name" value="P-loop containing nucleotide triphosphate hydrolases"/>
    <property type="match status" value="1"/>
</dbReference>
<evidence type="ECO:0000313" key="5">
    <source>
        <dbReference type="EMBL" id="MBM7798804.1"/>
    </source>
</evidence>
<dbReference type="CDD" id="cd04168">
    <property type="entry name" value="TetM_like"/>
    <property type="match status" value="1"/>
</dbReference>
<dbReference type="EMBL" id="JAFBCF010000001">
    <property type="protein sequence ID" value="MBM7798804.1"/>
    <property type="molecule type" value="Genomic_DNA"/>
</dbReference>
<dbReference type="InterPro" id="IPR000795">
    <property type="entry name" value="T_Tr_GTP-bd_dom"/>
</dbReference>
<dbReference type="InterPro" id="IPR000640">
    <property type="entry name" value="EFG_V-like"/>
</dbReference>
<dbReference type="Pfam" id="PF00679">
    <property type="entry name" value="EFG_C"/>
    <property type="match status" value="1"/>
</dbReference>
<evidence type="ECO:0000259" key="4">
    <source>
        <dbReference type="PROSITE" id="PS51722"/>
    </source>
</evidence>
<keyword evidence="2" id="KW-0648">Protein biosynthesis</keyword>
<dbReference type="NCBIfam" id="TIGR00231">
    <property type="entry name" value="small_GTP"/>
    <property type="match status" value="1"/>
</dbReference>
<proteinExistence type="predicted"/>
<accession>A0ABS2RII5</accession>
<sequence length="657" mass="70632">MTQLNLGILAHVDAGKTTLTERLLYAAGVIDAIGSVDQGTTQTDSLALERQRGITIRAAVVAFRVDGVTVNLIDTPGHPDFIAEVDRTLAVLDGAVLVVSAVEGVQPQTVVLMRALRRLRVPTLIFVNKIDRSGADPDRVLVRIRERLTSDAVVMGATRDEGSRAASFVPYEGDEPGFVDALVDRLVEHDEDLLSAIVDGRAGAASPAHLRCRLATQTAAARVQPVFFGSAITGAGIPCLMAALTSLLPTAGGDPEAPVAGSVFKVERGPAGERLSYVRMRAGTLRLRERLQLGSGRAETVTGIRVFEHGGAVDRACVAAGQIAQLSGLREVRVGDRFGSSVDHQVGSVFAPPGLETAVVARDPSQKALLHAALSQLAEQDPLINLRQDDRRQELFVSLYGEVQKEVIEHTLSVEFGVAIDFRETTTLCIERVVGTGRAVEQLGDPSNPFVATVGLQIEPGELDSGLQFRLGVDVGALPLYVYKNVEAFCQAMTDHLRTTLQQGLSGWRVNDCLVTLTDCGYQSPSTTAADYRRLTPLVTMAALAQAGTVVCEPIHRFRIDAPADTLSAVLRLLAQHRAVPQAPSLAAGWCAVTGDIPAAEVHRLQQQLHGRTHGEGVLEVAFDRYEPGFGPAPVRPRFDHNPLNRKEYLLHVLRRI</sequence>
<dbReference type="InterPro" id="IPR020568">
    <property type="entry name" value="Ribosomal_Su5_D2-typ_SF"/>
</dbReference>
<dbReference type="Gene3D" id="3.30.70.870">
    <property type="entry name" value="Elongation Factor G (Translational Gtpase), domain 3"/>
    <property type="match status" value="1"/>
</dbReference>
<feature type="domain" description="Tr-type G" evidence="4">
    <location>
        <begin position="1"/>
        <end position="256"/>
    </location>
</feature>
<dbReference type="InterPro" id="IPR041095">
    <property type="entry name" value="EFG_II"/>
</dbReference>
<dbReference type="Proteomes" id="UP000704762">
    <property type="component" value="Unassembled WGS sequence"/>
</dbReference>
<evidence type="ECO:0000256" key="1">
    <source>
        <dbReference type="ARBA" id="ARBA00022741"/>
    </source>
</evidence>
<dbReference type="InterPro" id="IPR009000">
    <property type="entry name" value="Transl_B-barrel_sf"/>
</dbReference>